<dbReference type="GO" id="GO:0003677">
    <property type="term" value="F:DNA binding"/>
    <property type="evidence" value="ECO:0007669"/>
    <property type="project" value="InterPro"/>
</dbReference>
<evidence type="ECO:0000313" key="1">
    <source>
        <dbReference type="EMBL" id="QJA46591.1"/>
    </source>
</evidence>
<dbReference type="EMBL" id="MT144606">
    <property type="protein sequence ID" value="QJH94795.1"/>
    <property type="molecule type" value="Genomic_DNA"/>
</dbReference>
<dbReference type="GO" id="GO:0009307">
    <property type="term" value="P:DNA restriction-modification system"/>
    <property type="evidence" value="ECO:0007669"/>
    <property type="project" value="InterPro"/>
</dbReference>
<gene>
    <name evidence="1" type="ORF">TM448A00456_0031</name>
    <name evidence="2" type="ORF">TM448B00301_0037</name>
</gene>
<reference evidence="1" key="1">
    <citation type="submission" date="2020-03" db="EMBL/GenBank/DDBJ databases">
        <title>The deep terrestrial virosphere.</title>
        <authorList>
            <person name="Holmfeldt K."/>
            <person name="Nilsson E."/>
            <person name="Simone D."/>
            <person name="Lopez-Fernandez M."/>
            <person name="Wu X."/>
            <person name="de Brujin I."/>
            <person name="Lundin D."/>
            <person name="Andersson A."/>
            <person name="Bertilsson S."/>
            <person name="Dopson M."/>
        </authorList>
    </citation>
    <scope>NUCLEOTIDE SEQUENCE</scope>
    <source>
        <strain evidence="1">TM448A00456</strain>
        <strain evidence="2">TM448B00301</strain>
    </source>
</reference>
<dbReference type="InterPro" id="IPR008593">
    <property type="entry name" value="Dam_MeTrfase"/>
</dbReference>
<keyword evidence="1" id="KW-0489">Methyltransferase</keyword>
<name>A0A6H1ZGP1_9ZZZZ</name>
<keyword evidence="1" id="KW-0808">Transferase</keyword>
<sequence length="146" mass="16645">MTFNRALFSSASGDWETPQELFDELDREFGFDLDACATEETTKLFRFFTPETNALEHDWTGSVFCNPPYGRGIGCWVEKGYIEARSGTADVVVMLLPSRTDTKWWHAWVMCADEIRFLEGRLKFSGHKNSAPFPSCIVVFRGKPSE</sequence>
<accession>A0A6H1ZGP1</accession>
<proteinExistence type="predicted"/>
<protein>
    <submittedName>
        <fullName evidence="1">Putative methyltransferase</fullName>
    </submittedName>
</protein>
<organism evidence="1">
    <name type="scientific">viral metagenome</name>
    <dbReference type="NCBI Taxonomy" id="1070528"/>
    <lineage>
        <taxon>unclassified sequences</taxon>
        <taxon>metagenomes</taxon>
        <taxon>organismal metagenomes</taxon>
    </lineage>
</organism>
<evidence type="ECO:0000313" key="2">
    <source>
        <dbReference type="EMBL" id="QJH94795.1"/>
    </source>
</evidence>
<dbReference type="EMBL" id="MT144015">
    <property type="protein sequence ID" value="QJA46591.1"/>
    <property type="molecule type" value="Genomic_DNA"/>
</dbReference>
<dbReference type="GO" id="GO:0009007">
    <property type="term" value="F:site-specific DNA-methyltransferase (adenine-specific) activity"/>
    <property type="evidence" value="ECO:0007669"/>
    <property type="project" value="InterPro"/>
</dbReference>
<dbReference type="AlphaFoldDB" id="A0A6H1ZGP1"/>
<dbReference type="GO" id="GO:0032259">
    <property type="term" value="P:methylation"/>
    <property type="evidence" value="ECO:0007669"/>
    <property type="project" value="UniProtKB-KW"/>
</dbReference>
<dbReference type="Pfam" id="PF05869">
    <property type="entry name" value="Dam"/>
    <property type="match status" value="1"/>
</dbReference>